<proteinExistence type="predicted"/>
<protein>
    <submittedName>
        <fullName evidence="6">NAD-dependent epimerase/dehydratase family protein</fullName>
    </submittedName>
</protein>
<organism evidence="6 7">
    <name type="scientific">Candidatus Sungiibacteriota bacterium</name>
    <dbReference type="NCBI Taxonomy" id="2750080"/>
    <lineage>
        <taxon>Bacteria</taxon>
        <taxon>Candidatus Sungiibacteriota</taxon>
    </lineage>
</organism>
<dbReference type="GO" id="GO:0005737">
    <property type="term" value="C:cytoplasm"/>
    <property type="evidence" value="ECO:0007669"/>
    <property type="project" value="TreeGrafter"/>
</dbReference>
<comment type="caution">
    <text evidence="6">The sequence shown here is derived from an EMBL/GenBank/DDBJ whole genome shotgun (WGS) entry which is preliminary data.</text>
</comment>
<accession>A0A932QXN2</accession>
<dbReference type="Pfam" id="PF01370">
    <property type="entry name" value="Epimerase"/>
    <property type="match status" value="1"/>
</dbReference>
<dbReference type="InterPro" id="IPR001509">
    <property type="entry name" value="Epimerase_deHydtase"/>
</dbReference>
<dbReference type="GO" id="GO:0042732">
    <property type="term" value="P:D-xylose metabolic process"/>
    <property type="evidence" value="ECO:0007669"/>
    <property type="project" value="InterPro"/>
</dbReference>
<dbReference type="Gene3D" id="3.40.50.720">
    <property type="entry name" value="NAD(P)-binding Rossmann-like Domain"/>
    <property type="match status" value="1"/>
</dbReference>
<keyword evidence="2" id="KW-0210">Decarboxylase</keyword>
<keyword evidence="4" id="KW-0456">Lyase</keyword>
<name>A0A932QXN2_9BACT</name>
<dbReference type="InterPro" id="IPR044516">
    <property type="entry name" value="UXS-like"/>
</dbReference>
<dbReference type="PANTHER" id="PTHR43078:SF6">
    <property type="entry name" value="UDP-GLUCURONIC ACID DECARBOXYLASE 1"/>
    <property type="match status" value="1"/>
</dbReference>
<dbReference type="PANTHER" id="PTHR43078">
    <property type="entry name" value="UDP-GLUCURONIC ACID DECARBOXYLASE-RELATED"/>
    <property type="match status" value="1"/>
</dbReference>
<comment type="cofactor">
    <cofactor evidence="1">
        <name>NAD(+)</name>
        <dbReference type="ChEBI" id="CHEBI:57540"/>
    </cofactor>
</comment>
<gene>
    <name evidence="6" type="ORF">HY221_00055</name>
</gene>
<evidence type="ECO:0000259" key="5">
    <source>
        <dbReference type="Pfam" id="PF01370"/>
    </source>
</evidence>
<evidence type="ECO:0000256" key="2">
    <source>
        <dbReference type="ARBA" id="ARBA00022793"/>
    </source>
</evidence>
<dbReference type="Proteomes" id="UP000753196">
    <property type="component" value="Unassembled WGS sequence"/>
</dbReference>
<dbReference type="SUPFAM" id="SSF51735">
    <property type="entry name" value="NAD(P)-binding Rossmann-fold domains"/>
    <property type="match status" value="1"/>
</dbReference>
<keyword evidence="3" id="KW-0520">NAD</keyword>
<dbReference type="GO" id="GO:0070403">
    <property type="term" value="F:NAD+ binding"/>
    <property type="evidence" value="ECO:0007669"/>
    <property type="project" value="InterPro"/>
</dbReference>
<dbReference type="GO" id="GO:0048040">
    <property type="term" value="F:UDP-glucuronate decarboxylase activity"/>
    <property type="evidence" value="ECO:0007669"/>
    <property type="project" value="TreeGrafter"/>
</dbReference>
<sequence length="307" mass="34114">MLKKPCEAVSIDNYITGSKESFIGEISDPRIRRIEGDITKPLSLEGGADFIVHAAGLASPVYYRKFPLETIDSAIMGAKNLLELARVKNAQSFLFFSSSEIYGDPDPNFIPTPETYRGNVSCIGPRACYDESKRLTETLCMTYHQLYQVPVKIVRPFNVYGPGMKANDYRVVPTFLARGLSGQSLPVHDKGNQTRTFCYISDAMPGFFKVLLSAPGGEVYNVGRDEEEVNMMTLANMVSDLFPGRVRAQLVKYPEIYPADEPQRRCPDLAKIRGQLGYAPQVDLNTGLSRTLAWFRDAMPPAGECIS</sequence>
<evidence type="ECO:0000256" key="3">
    <source>
        <dbReference type="ARBA" id="ARBA00023027"/>
    </source>
</evidence>
<dbReference type="EMBL" id="JACQCR010000001">
    <property type="protein sequence ID" value="MBI3630724.1"/>
    <property type="molecule type" value="Genomic_DNA"/>
</dbReference>
<evidence type="ECO:0000256" key="1">
    <source>
        <dbReference type="ARBA" id="ARBA00001911"/>
    </source>
</evidence>
<reference evidence="6" key="1">
    <citation type="submission" date="2020-07" db="EMBL/GenBank/DDBJ databases">
        <title>Huge and variable diversity of episymbiotic CPR bacteria and DPANN archaea in groundwater ecosystems.</title>
        <authorList>
            <person name="He C.Y."/>
            <person name="Keren R."/>
            <person name="Whittaker M."/>
            <person name="Farag I.F."/>
            <person name="Doudna J."/>
            <person name="Cate J.H.D."/>
            <person name="Banfield J.F."/>
        </authorList>
    </citation>
    <scope>NUCLEOTIDE SEQUENCE</scope>
    <source>
        <strain evidence="6">NC_groundwater_973_Pr1_S-0.2um_54_13</strain>
    </source>
</reference>
<dbReference type="InterPro" id="IPR036291">
    <property type="entry name" value="NAD(P)-bd_dom_sf"/>
</dbReference>
<evidence type="ECO:0000313" key="7">
    <source>
        <dbReference type="Proteomes" id="UP000753196"/>
    </source>
</evidence>
<dbReference type="AlphaFoldDB" id="A0A932QXN2"/>
<evidence type="ECO:0000313" key="6">
    <source>
        <dbReference type="EMBL" id="MBI3630724.1"/>
    </source>
</evidence>
<evidence type="ECO:0000256" key="4">
    <source>
        <dbReference type="ARBA" id="ARBA00023239"/>
    </source>
</evidence>
<feature type="domain" description="NAD-dependent epimerase/dehydratase" evidence="5">
    <location>
        <begin position="3"/>
        <end position="223"/>
    </location>
</feature>